<dbReference type="Gene3D" id="2.60.40.10">
    <property type="entry name" value="Immunoglobulins"/>
    <property type="match status" value="1"/>
</dbReference>
<dbReference type="PANTHER" id="PTHR20859:SF53">
    <property type="entry name" value="INTERLEUKIN-22 RECEPTOR SUBUNIT ALPHA-1"/>
    <property type="match status" value="1"/>
</dbReference>
<dbReference type="InterPro" id="IPR003961">
    <property type="entry name" value="FN3_dom"/>
</dbReference>
<dbReference type="EMBL" id="RHFK02000002">
    <property type="protein sequence ID" value="TWW80086.1"/>
    <property type="molecule type" value="Genomic_DNA"/>
</dbReference>
<dbReference type="PANTHER" id="PTHR20859">
    <property type="entry name" value="INTERFERON/INTERLEUKIN RECEPTOR"/>
    <property type="match status" value="1"/>
</dbReference>
<dbReference type="Pfam" id="PF01108">
    <property type="entry name" value="Tissue_fac"/>
    <property type="match status" value="1"/>
</dbReference>
<name>A0A5C6PMC6_9TELE</name>
<evidence type="ECO:0000256" key="3">
    <source>
        <dbReference type="SAM" id="SignalP"/>
    </source>
</evidence>
<keyword evidence="2" id="KW-0812">Transmembrane</keyword>
<feature type="signal peptide" evidence="3">
    <location>
        <begin position="1"/>
        <end position="21"/>
    </location>
</feature>
<organism evidence="5 6">
    <name type="scientific">Takifugu flavidus</name>
    <name type="common">sansaifugu</name>
    <dbReference type="NCBI Taxonomy" id="433684"/>
    <lineage>
        <taxon>Eukaryota</taxon>
        <taxon>Metazoa</taxon>
        <taxon>Chordata</taxon>
        <taxon>Craniata</taxon>
        <taxon>Vertebrata</taxon>
        <taxon>Euteleostomi</taxon>
        <taxon>Actinopterygii</taxon>
        <taxon>Neopterygii</taxon>
        <taxon>Teleostei</taxon>
        <taxon>Neoteleostei</taxon>
        <taxon>Acanthomorphata</taxon>
        <taxon>Eupercaria</taxon>
        <taxon>Tetraodontiformes</taxon>
        <taxon>Tetradontoidea</taxon>
        <taxon>Tetraodontidae</taxon>
        <taxon>Takifugu</taxon>
    </lineage>
</organism>
<dbReference type="GO" id="GO:0005886">
    <property type="term" value="C:plasma membrane"/>
    <property type="evidence" value="ECO:0007669"/>
    <property type="project" value="TreeGrafter"/>
</dbReference>
<feature type="chain" id="PRO_5023073007" description="Fibronectin type-III domain-containing protein" evidence="3">
    <location>
        <begin position="22"/>
        <end position="588"/>
    </location>
</feature>
<keyword evidence="2" id="KW-1133">Transmembrane helix</keyword>
<gene>
    <name evidence="5" type="ORF">D4764_10G0011160</name>
</gene>
<evidence type="ECO:0000256" key="2">
    <source>
        <dbReference type="SAM" id="Phobius"/>
    </source>
</evidence>
<feature type="region of interest" description="Disordered" evidence="1">
    <location>
        <begin position="400"/>
        <end position="420"/>
    </location>
</feature>
<accession>A0A5C6PMC6</accession>
<dbReference type="AlphaFoldDB" id="A0A5C6PMC6"/>
<feature type="transmembrane region" description="Helical" evidence="2">
    <location>
        <begin position="234"/>
        <end position="257"/>
    </location>
</feature>
<protein>
    <recommendedName>
        <fullName evidence="4">Fibronectin type-III domain-containing protein</fullName>
    </recommendedName>
</protein>
<feature type="compositionally biased region" description="Polar residues" evidence="1">
    <location>
        <begin position="400"/>
        <end position="409"/>
    </location>
</feature>
<proteinExistence type="predicted"/>
<dbReference type="SUPFAM" id="SSF49265">
    <property type="entry name" value="Fibronectin type III"/>
    <property type="match status" value="2"/>
</dbReference>
<evidence type="ECO:0000256" key="1">
    <source>
        <dbReference type="SAM" id="MobiDB-lite"/>
    </source>
</evidence>
<evidence type="ECO:0000313" key="5">
    <source>
        <dbReference type="EMBL" id="TWW80086.1"/>
    </source>
</evidence>
<keyword evidence="6" id="KW-1185">Reference proteome</keyword>
<reference evidence="5 6" key="1">
    <citation type="submission" date="2019-04" db="EMBL/GenBank/DDBJ databases">
        <title>Chromosome genome assembly for Takifugu flavidus.</title>
        <authorList>
            <person name="Xiao S."/>
        </authorList>
    </citation>
    <scope>NUCLEOTIDE SEQUENCE [LARGE SCALE GENOMIC DNA]</scope>
    <source>
        <strain evidence="5">HTHZ2018</strain>
        <tissue evidence="5">Muscle</tissue>
    </source>
</reference>
<keyword evidence="2" id="KW-0472">Membrane</keyword>
<dbReference type="InterPro" id="IPR050650">
    <property type="entry name" value="Type-II_Cytokine-TF_Rcpt"/>
</dbReference>
<dbReference type="GO" id="GO:0004896">
    <property type="term" value="F:cytokine receptor activity"/>
    <property type="evidence" value="ECO:0007669"/>
    <property type="project" value="TreeGrafter"/>
</dbReference>
<dbReference type="InterPro" id="IPR013783">
    <property type="entry name" value="Ig-like_fold"/>
</dbReference>
<dbReference type="Proteomes" id="UP000324091">
    <property type="component" value="Chromosome 10"/>
</dbReference>
<evidence type="ECO:0000313" key="6">
    <source>
        <dbReference type="Proteomes" id="UP000324091"/>
    </source>
</evidence>
<feature type="domain" description="Fibronectin type-III" evidence="4">
    <location>
        <begin position="17"/>
        <end position="102"/>
    </location>
</feature>
<keyword evidence="3" id="KW-0732">Signal</keyword>
<evidence type="ECO:0000259" key="4">
    <source>
        <dbReference type="Pfam" id="PF01108"/>
    </source>
</evidence>
<sequence length="588" mass="64940">MNMWILNAVILSLFCSAVCLSTENESVYFISKNFNNILHWIAVDPARPGENITYKYSVEYKKHADGEKYRKKAGCQNITTLLCDLTEETPAIRDGHYWARVFVNGELHGCTKTRFTPLAHTTFGPPTLSINSTVSALHVHAIPPLGPNGESIRDIVARSTEGPVETQLLYTLEITDPQSALQVKTNTTGQFILNLTNNNKYCGHVFYRPTAKWGRSTSEKTPFCIKLPANPPDFLPWLLFTAVFLLALLLMSFVCVCKYVKGVKSVSTPSVLIISKTPTAEEVLQPQNKADSISELVVYLDSAKRETAAIHLKHSVPSTSLGGYSPQDIPCQIGQDSSTDHVLCLTSDPKDNSAQSSVSYGAVVVHDSTEDQGAIKNKLNSSLEECGSDHAITSVMLSHTGSPLSVQDSPDSDPSRPLLLHTERDSDGNLVLPFPSFQFQSSTANLQRRPLLSDLIDSTMAQPSLSSLLILDGAESECDDGIVTSPTQTYCNSHYHQPHAGIPSPHQANLNSSSTDGRVESCYMQNWIPEVNVETVAMHSDFDRRTDYPCTWNGLKREEVETEEDEKELESFSLREHFLGNWAVQVQD</sequence>
<dbReference type="InterPro" id="IPR036116">
    <property type="entry name" value="FN3_sf"/>
</dbReference>
<comment type="caution">
    <text evidence="5">The sequence shown here is derived from an EMBL/GenBank/DDBJ whole genome shotgun (WGS) entry which is preliminary data.</text>
</comment>